<dbReference type="PATRIC" id="fig|1461581.3.peg.577"/>
<evidence type="ECO:0000313" key="2">
    <source>
        <dbReference type="EMBL" id="CEA01941.1"/>
    </source>
</evidence>
<proteinExistence type="predicted"/>
<gene>
    <name evidence="2" type="ORF">BN1049_00586</name>
</gene>
<dbReference type="OrthoDB" id="7197847at2"/>
<sequence>MRITPFPLAALPLTLSALLLAGCLGGGGGSSDRDETAPPEMTREHDERVFVPVNGDIPALAGLTTGRYTGIYEGLQGDAVYSAEIPSQGWNGGLVMYTHGYAGEAEELPVSVPNEAWRRAVLGKGYAWAASSFSANYYDARAGIEDTNKLALEIMDYIESDYGERYDVPQQFLISGFSMGGHIAAAAVDKENRERTLYKVDYAGAAPFCQSEQNQFQWLGDYPRVMMELSGFGDRDYSEFQELLPQMLGTLFNLNGTAPNWLSPRGPEGEWLTGIARNLTGGDRPIFENGFASTLQYVVLGTGGSGGDINGILARNGYGNEDQVYRWTTGEELTPEEEEFNDRIARVSADPDANLPREDGVRWIPLVNGDFDVPVLTMHTLGDFYVPFRHQQLYRERAEENGNEDLLVQRAIRAPSHCDFSGDEIFTAMVQWINWVEGGPKPAGDEVLDPAVVADADYGCTFTTPQRSGLPVCGAN</sequence>
<dbReference type="RefSeq" id="WP_044498246.1">
    <property type="nucleotide sequence ID" value="NZ_LK391969.1"/>
</dbReference>
<protein>
    <submittedName>
        <fullName evidence="2">O-phthalyl amidase</fullName>
    </submittedName>
</protein>
<dbReference type="InterPro" id="IPR029058">
    <property type="entry name" value="AB_hydrolase_fold"/>
</dbReference>
<accession>A0A078MB64</accession>
<dbReference type="Gene3D" id="3.40.50.1820">
    <property type="entry name" value="alpha/beta hydrolase"/>
    <property type="match status" value="1"/>
</dbReference>
<organism evidence="2">
    <name type="scientific">Pseudomonas saudimassiliensis</name>
    <dbReference type="NCBI Taxonomy" id="1461581"/>
    <lineage>
        <taxon>Bacteria</taxon>
        <taxon>Pseudomonadati</taxon>
        <taxon>Pseudomonadota</taxon>
        <taxon>Gammaproteobacteria</taxon>
        <taxon>Pseudomonadales</taxon>
        <taxon>Pseudomonadaceae</taxon>
        <taxon>Pseudomonas</taxon>
    </lineage>
</organism>
<dbReference type="EMBL" id="LK391969">
    <property type="protein sequence ID" value="CEF25675.1"/>
    <property type="molecule type" value="Genomic_DNA"/>
</dbReference>
<keyword evidence="1" id="KW-0732">Signal</keyword>
<evidence type="ECO:0000256" key="1">
    <source>
        <dbReference type="SAM" id="SignalP"/>
    </source>
</evidence>
<dbReference type="SUPFAM" id="SSF53474">
    <property type="entry name" value="alpha/beta-Hydrolases"/>
    <property type="match status" value="1"/>
</dbReference>
<feature type="signal peptide" evidence="1">
    <location>
        <begin position="1"/>
        <end position="21"/>
    </location>
</feature>
<reference evidence="2" key="1">
    <citation type="submission" date="2014-07" db="EMBL/GenBank/DDBJ databases">
        <authorList>
            <person name="Urmite Genomes Urmite Genomes"/>
        </authorList>
    </citation>
    <scope>NUCLEOTIDE SEQUENCE</scope>
    <source>
        <strain evidence="2">12M76_air</strain>
    </source>
</reference>
<dbReference type="PROSITE" id="PS51257">
    <property type="entry name" value="PROKAR_LIPOPROTEIN"/>
    <property type="match status" value="1"/>
</dbReference>
<dbReference type="EMBL" id="LM997413">
    <property type="protein sequence ID" value="CEA01941.1"/>
    <property type="molecule type" value="Genomic_DNA"/>
</dbReference>
<name>A0A078MB64_9PSED</name>
<dbReference type="AlphaFoldDB" id="A0A078MB64"/>
<feature type="chain" id="PRO_5007377846" evidence="1">
    <location>
        <begin position="22"/>
        <end position="476"/>
    </location>
</feature>